<feature type="region of interest" description="Disordered" evidence="1">
    <location>
        <begin position="121"/>
        <end position="179"/>
    </location>
</feature>
<protein>
    <submittedName>
        <fullName evidence="2">Uncharacterized protein</fullName>
    </submittedName>
</protein>
<evidence type="ECO:0000313" key="2">
    <source>
        <dbReference type="EMBL" id="CAJ1370339.1"/>
    </source>
</evidence>
<comment type="caution">
    <text evidence="2">The sequence shown here is derived from an EMBL/GenBank/DDBJ whole genome shotgun (WGS) entry which is preliminary data.</text>
</comment>
<evidence type="ECO:0000256" key="1">
    <source>
        <dbReference type="SAM" id="MobiDB-lite"/>
    </source>
</evidence>
<dbReference type="AlphaFoldDB" id="A0AA36HJI8"/>
<proteinExistence type="predicted"/>
<reference evidence="2" key="1">
    <citation type="submission" date="2023-08" db="EMBL/GenBank/DDBJ databases">
        <authorList>
            <person name="Chen Y."/>
            <person name="Shah S."/>
            <person name="Dougan E. K."/>
            <person name="Thang M."/>
            <person name="Chan C."/>
        </authorList>
    </citation>
    <scope>NUCLEOTIDE SEQUENCE</scope>
</reference>
<dbReference type="EMBL" id="CAUJNA010000010">
    <property type="protein sequence ID" value="CAJ1370339.1"/>
    <property type="molecule type" value="Genomic_DNA"/>
</dbReference>
<keyword evidence="3" id="KW-1185">Reference proteome</keyword>
<name>A0AA36HJI8_9DINO</name>
<organism evidence="2 3">
    <name type="scientific">Effrenium voratum</name>
    <dbReference type="NCBI Taxonomy" id="2562239"/>
    <lineage>
        <taxon>Eukaryota</taxon>
        <taxon>Sar</taxon>
        <taxon>Alveolata</taxon>
        <taxon>Dinophyceae</taxon>
        <taxon>Suessiales</taxon>
        <taxon>Symbiodiniaceae</taxon>
        <taxon>Effrenium</taxon>
    </lineage>
</organism>
<accession>A0AA36HJI8</accession>
<feature type="compositionally biased region" description="Basic and acidic residues" evidence="1">
    <location>
        <begin position="121"/>
        <end position="132"/>
    </location>
</feature>
<dbReference type="Proteomes" id="UP001178507">
    <property type="component" value="Unassembled WGS sequence"/>
</dbReference>
<evidence type="ECO:0000313" key="3">
    <source>
        <dbReference type="Proteomes" id="UP001178507"/>
    </source>
</evidence>
<sequence length="605" mass="69680">MAFLSRNARVAARAWRWSSTQSQTTASGPTGAGATFQKMADALNDAEGGLKQKMRTAKAGRVQAADAIQYEKETLMKELIRKHIQDMPMKMSPVSVYYILKKDIQNIFRLVREAEEAKLKAEMGHRKQRTEPPAESEAGAQSSNKAATQAPGLEPAETGTGSAEPPETGHAESEPQILDEEGYESFNAWRRETKRTPRDEAFELFMQLYKAEREGHFAQRRWDITRRKRSRRVFGLLNRGYKEVEEEHEAQEEEFSDDWRKKSILEDLWKAEYYRHHHRRLREDIPERESPGRLALRTDQVADVVASALRSEYADQNRPVLTHELADYENPYMMKRSAMERLLQERCVRNQLDERVMPRLLDKDPDLVKLRREAALPPEVLEPLAAFRGDVRWNFDARERLAQKVDAASAALDMISKEEAPKPDVAAVTQGLPENLVDDAASKLPGLHHPWRNHVGFDTAVPRGMAGGTKFGQPEPALQAQVTRLRYPTLQRVAHTLPADPKWRAHVVRSIRVLERSKDWDFKSKLEAMNRMKEVYDSLKPSEVYTAGLDEKLVVNRVASHIKRKYARDAEYVKTYRKRWLKEKSFYRYRPSLTATAPLKKEKKK</sequence>
<gene>
    <name evidence="2" type="ORF">EVOR1521_LOCUS928</name>
</gene>